<dbReference type="EMBL" id="FOTW01000008">
    <property type="protein sequence ID" value="SFL84696.1"/>
    <property type="molecule type" value="Genomic_DNA"/>
</dbReference>
<evidence type="ECO:0000313" key="2">
    <source>
        <dbReference type="Proteomes" id="UP000199470"/>
    </source>
</evidence>
<reference evidence="1 2" key="1">
    <citation type="submission" date="2016-10" db="EMBL/GenBank/DDBJ databases">
        <authorList>
            <person name="de Groot N.N."/>
        </authorList>
    </citation>
    <scope>NUCLEOTIDE SEQUENCE [LARGE SCALE GENOMIC DNA]</scope>
    <source>
        <strain evidence="1 2">ATCC 43154</strain>
    </source>
</reference>
<sequence length="200" mass="22218">MPLLAPPPALTATTLLKEMQGRHPEQYDGALLHTLQRRVRSWTAIHVKEREVYFAQARRPGRLGLSDFTNAAVLQVTVAGAASLHLLYQFGLAYSGWRYVEVVLGGESFLALSSGPQNCGWMMDGVPQEHRTDSLAAAVQNKDKHELLTRRLERDRLESQMLPGKLLSNFNFATAPTVSKTHLTALVDGDSWLEQDANLL</sequence>
<accession>A0A1I4L1G8</accession>
<gene>
    <name evidence="1" type="ORF">SAMN02982985_01764</name>
</gene>
<dbReference type="STRING" id="758825.SAMN02982985_01764"/>
<dbReference type="PANTHER" id="PTHR35004:SF7">
    <property type="entry name" value="INTEGRASE PROTEIN"/>
    <property type="match status" value="1"/>
</dbReference>
<dbReference type="OrthoDB" id="8875582at2"/>
<dbReference type="Proteomes" id="UP000199470">
    <property type="component" value="Unassembled WGS sequence"/>
</dbReference>
<protein>
    <submittedName>
        <fullName evidence="1">Uncharacterized protein</fullName>
    </submittedName>
</protein>
<proteinExistence type="predicted"/>
<evidence type="ECO:0000313" key="1">
    <source>
        <dbReference type="EMBL" id="SFL84696.1"/>
    </source>
</evidence>
<dbReference type="PANTHER" id="PTHR35004">
    <property type="entry name" value="TRANSPOSASE RV3428C-RELATED"/>
    <property type="match status" value="1"/>
</dbReference>
<dbReference type="RefSeq" id="WP_139236360.1">
    <property type="nucleotide sequence ID" value="NZ_FOTW01000008.1"/>
</dbReference>
<keyword evidence="2" id="KW-1185">Reference proteome</keyword>
<organism evidence="1 2">
    <name type="scientific">Rugamonas rubra</name>
    <dbReference type="NCBI Taxonomy" id="758825"/>
    <lineage>
        <taxon>Bacteria</taxon>
        <taxon>Pseudomonadati</taxon>
        <taxon>Pseudomonadota</taxon>
        <taxon>Betaproteobacteria</taxon>
        <taxon>Burkholderiales</taxon>
        <taxon>Oxalobacteraceae</taxon>
        <taxon>Telluria group</taxon>
        <taxon>Rugamonas</taxon>
    </lineage>
</organism>
<dbReference type="AlphaFoldDB" id="A0A1I4L1G8"/>
<name>A0A1I4L1G8_9BURK</name>